<dbReference type="PRINTS" id="PR00738">
    <property type="entry name" value="GLHYDRLASE20"/>
</dbReference>
<dbReference type="GO" id="GO:0016020">
    <property type="term" value="C:membrane"/>
    <property type="evidence" value="ECO:0007669"/>
    <property type="project" value="TreeGrafter"/>
</dbReference>
<feature type="compositionally biased region" description="Basic and acidic residues" evidence="7">
    <location>
        <begin position="213"/>
        <end position="228"/>
    </location>
</feature>
<evidence type="ECO:0000256" key="4">
    <source>
        <dbReference type="ARBA" id="ARBA00022801"/>
    </source>
</evidence>
<evidence type="ECO:0000259" key="9">
    <source>
        <dbReference type="Pfam" id="PF02838"/>
    </source>
</evidence>
<dbReference type="GO" id="GO:0030203">
    <property type="term" value="P:glycosaminoglycan metabolic process"/>
    <property type="evidence" value="ECO:0007669"/>
    <property type="project" value="TreeGrafter"/>
</dbReference>
<sequence length="662" mass="75147">MILHKNNINILAITLILLTFSTKMVAQLHLIPYPNNIELHNDTLIIDHLNVKYNSALKNEFKELSAFAEELGLNISASHAKDYNLELGLDSNLSALCGEEGYVLDISKQKISITAPTSAGVFFGIQTLKQLYLKTSISTVGFPCVSVQDNPKFKWRAFMLDESRHFKGKEVVFDMLDQMSLLKMNVFHWHLTDDQGWRIEIKKYPKLTSVGGHRKDTQTNGVKSDKRTGKPHSGFYTQEEIKEVIAYAQKKHITIIPEIEMPGHATAAIAAYPWLGTLPKPIDVSVTFGVLPNIFNVTDPKVNSFLEDVLTEVIALFPSKIVHIGGDEVKFDQWKNSAQVQDWMAKNKMQSYPDIQIAFTNSMSKFIESQGYRMMGWNDVLGENLHHYNVEEGKTENNEKLAKSAIIHFWKGSQELMISALTKGHEVVNSQHNYTYLDYDFNSISLEKAYSFSPIPEGIDKKLESQVLGLGCQMWSEWIPTPEDLYRQVFPRIAAYAEVGWTNTSQKDFKRFQANLQTVKSNWEDTPYYVKNIKNDDYVNVTFSVDMNGSPYLKDLEGGKEMLTLSGTFKNVNTGADEYWHSDGVSLTDSDYNGIYTGNKLVLKNSKLSFVLLKSPDGSWDNHIKILGEDTCKNVTPEHNYNIQINSEDMKVSFKAEECLQL</sequence>
<organism evidence="10 12">
    <name type="scientific">Formosa algae</name>
    <dbReference type="NCBI Taxonomy" id="225843"/>
    <lineage>
        <taxon>Bacteria</taxon>
        <taxon>Pseudomonadati</taxon>
        <taxon>Bacteroidota</taxon>
        <taxon>Flavobacteriia</taxon>
        <taxon>Flavobacteriales</taxon>
        <taxon>Flavobacteriaceae</taxon>
        <taxon>Formosa</taxon>
    </lineage>
</organism>
<dbReference type="GO" id="GO:0005975">
    <property type="term" value="P:carbohydrate metabolic process"/>
    <property type="evidence" value="ECO:0007669"/>
    <property type="project" value="InterPro"/>
</dbReference>
<dbReference type="EC" id="3.2.1.52" evidence="3"/>
<dbReference type="RefSeq" id="WP_083495654.1">
    <property type="nucleotide sequence ID" value="NZ_JAGGJQ010000001.1"/>
</dbReference>
<evidence type="ECO:0000256" key="5">
    <source>
        <dbReference type="ARBA" id="ARBA00023295"/>
    </source>
</evidence>
<feature type="active site" description="Proton donor" evidence="6">
    <location>
        <position position="328"/>
    </location>
</feature>
<keyword evidence="13" id="KW-1185">Reference proteome</keyword>
<dbReference type="SUPFAM" id="SSF51445">
    <property type="entry name" value="(Trans)glycosidases"/>
    <property type="match status" value="1"/>
</dbReference>
<proteinExistence type="inferred from homology"/>
<feature type="domain" description="Glycoside hydrolase family 20 catalytic" evidence="8">
    <location>
        <begin position="153"/>
        <end position="503"/>
    </location>
</feature>
<keyword evidence="4 10" id="KW-0378">Hydrolase</keyword>
<protein>
    <recommendedName>
        <fullName evidence="3">beta-N-acetylhexosaminidase</fullName>
        <ecNumber evidence="3">3.2.1.52</ecNumber>
    </recommendedName>
</protein>
<comment type="similarity">
    <text evidence="2">Belongs to the glycosyl hydrolase 20 family.</text>
</comment>
<dbReference type="AlphaFoldDB" id="A0A9X0YK99"/>
<evidence type="ECO:0000256" key="7">
    <source>
        <dbReference type="SAM" id="MobiDB-lite"/>
    </source>
</evidence>
<evidence type="ECO:0000256" key="6">
    <source>
        <dbReference type="PIRSR" id="PIRSR625705-1"/>
    </source>
</evidence>
<dbReference type="SUPFAM" id="SSF55545">
    <property type="entry name" value="beta-N-acetylhexosaminidase-like domain"/>
    <property type="match status" value="1"/>
</dbReference>
<dbReference type="GO" id="GO:0004563">
    <property type="term" value="F:beta-N-acetylhexosaminidase activity"/>
    <property type="evidence" value="ECO:0007669"/>
    <property type="project" value="UniProtKB-EC"/>
</dbReference>
<dbReference type="Proteomes" id="UP001231587">
    <property type="component" value="Unassembled WGS sequence"/>
</dbReference>
<dbReference type="PANTHER" id="PTHR22600:SF57">
    <property type="entry name" value="BETA-N-ACETYLHEXOSAMINIDASE"/>
    <property type="match status" value="1"/>
</dbReference>
<dbReference type="InterPro" id="IPR017853">
    <property type="entry name" value="GH"/>
</dbReference>
<dbReference type="InterPro" id="IPR025705">
    <property type="entry name" value="Beta_hexosaminidase_sua/sub"/>
</dbReference>
<dbReference type="InterPro" id="IPR029018">
    <property type="entry name" value="Hex-like_dom2"/>
</dbReference>
<evidence type="ECO:0000313" key="13">
    <source>
        <dbReference type="Proteomes" id="UP001231587"/>
    </source>
</evidence>
<feature type="region of interest" description="Disordered" evidence="7">
    <location>
        <begin position="210"/>
        <end position="233"/>
    </location>
</feature>
<evidence type="ECO:0000259" key="8">
    <source>
        <dbReference type="Pfam" id="PF00728"/>
    </source>
</evidence>
<comment type="catalytic activity">
    <reaction evidence="1">
        <text>Hydrolysis of terminal non-reducing N-acetyl-D-hexosamine residues in N-acetyl-beta-D-hexosaminides.</text>
        <dbReference type="EC" id="3.2.1.52"/>
    </reaction>
</comment>
<evidence type="ECO:0000313" key="11">
    <source>
        <dbReference type="EMBL" id="MDQ0335297.1"/>
    </source>
</evidence>
<evidence type="ECO:0000256" key="3">
    <source>
        <dbReference type="ARBA" id="ARBA00012663"/>
    </source>
</evidence>
<accession>A0A9X0YK99</accession>
<dbReference type="PANTHER" id="PTHR22600">
    <property type="entry name" value="BETA-HEXOSAMINIDASE"/>
    <property type="match status" value="1"/>
</dbReference>
<gene>
    <name evidence="10" type="ORF">J2Z56_000693</name>
    <name evidence="11" type="ORF">J2Z57_001743</name>
</gene>
<name>A0A9X0YK99_9FLAO</name>
<keyword evidence="5 10" id="KW-0326">Glycosidase</keyword>
<dbReference type="EMBL" id="JAUSUU010000004">
    <property type="protein sequence ID" value="MDQ0335297.1"/>
    <property type="molecule type" value="Genomic_DNA"/>
</dbReference>
<evidence type="ECO:0000256" key="2">
    <source>
        <dbReference type="ARBA" id="ARBA00006285"/>
    </source>
</evidence>
<dbReference type="InterPro" id="IPR015883">
    <property type="entry name" value="Glyco_hydro_20_cat"/>
</dbReference>
<dbReference type="EMBL" id="JAGGJQ010000001">
    <property type="protein sequence ID" value="MBP1838797.1"/>
    <property type="molecule type" value="Genomic_DNA"/>
</dbReference>
<dbReference type="CDD" id="cd06563">
    <property type="entry name" value="GH20_chitobiase-like"/>
    <property type="match status" value="1"/>
</dbReference>
<reference evidence="10" key="1">
    <citation type="submission" date="2021-03" db="EMBL/GenBank/DDBJ databases">
        <title>Genomic Encyclopedia of Type Strains, Phase IV (KMG-IV): sequencing the most valuable type-strain genomes for metagenomic binning, comparative biology and taxonomic classification.</title>
        <authorList>
            <person name="Goeker M."/>
        </authorList>
    </citation>
    <scope>NUCLEOTIDE SEQUENCE</scope>
    <source>
        <strain evidence="10">DSM 15523</strain>
        <strain evidence="11 13">DSM 16476</strain>
    </source>
</reference>
<evidence type="ECO:0000313" key="10">
    <source>
        <dbReference type="EMBL" id="MBP1838797.1"/>
    </source>
</evidence>
<evidence type="ECO:0000256" key="1">
    <source>
        <dbReference type="ARBA" id="ARBA00001231"/>
    </source>
</evidence>
<dbReference type="Proteomes" id="UP001138672">
    <property type="component" value="Unassembled WGS sequence"/>
</dbReference>
<dbReference type="Gene3D" id="3.30.379.10">
    <property type="entry name" value="Chitobiase/beta-hexosaminidase domain 2-like"/>
    <property type="match status" value="1"/>
</dbReference>
<dbReference type="InterPro" id="IPR015882">
    <property type="entry name" value="HEX_bac_N"/>
</dbReference>
<feature type="domain" description="Beta-hexosaminidase bacterial type N-terminal" evidence="9">
    <location>
        <begin position="29"/>
        <end position="149"/>
    </location>
</feature>
<evidence type="ECO:0000313" key="12">
    <source>
        <dbReference type="Proteomes" id="UP001138672"/>
    </source>
</evidence>
<comment type="caution">
    <text evidence="10">The sequence shown here is derived from an EMBL/GenBank/DDBJ whole genome shotgun (WGS) entry which is preliminary data.</text>
</comment>
<dbReference type="Pfam" id="PF00728">
    <property type="entry name" value="Glyco_hydro_20"/>
    <property type="match status" value="1"/>
</dbReference>
<dbReference type="Gene3D" id="3.20.20.80">
    <property type="entry name" value="Glycosidases"/>
    <property type="match status" value="1"/>
</dbReference>
<dbReference type="Pfam" id="PF02838">
    <property type="entry name" value="Glyco_hydro_20b"/>
    <property type="match status" value="1"/>
</dbReference>